<accession>A0AA91YZX0</accession>
<proteinExistence type="predicted"/>
<dbReference type="Proteomes" id="UP000216961">
    <property type="component" value="Unassembled WGS sequence"/>
</dbReference>
<sequence length="293" mass="34799">EEAKILEEQRQKEIIEKKKSLLYEYYKEENWELVLEEDLNLEERLYLAVILRGSLSENTHYIEPLEKIGGKIAPTLEFEREIINTLTSRRILVPNLMSNVNDFEVEFLSEDEKEYKINFYIYKVHYRLNVMSEDGNYDAMIKRLMYPTLNDDEDYNNFCYEMWKKVALNECLQYLLYQMDKVGYTFSPGEKTIRVFEELLEHYSVSQIFSVIYRSVANSTQRYQAKEITKIHAQNSVISACESFGQRAVAQRWNLSYYARLKDLPETYISNVLFTSIMHIAELGFSEKPTPNF</sequence>
<dbReference type="RefSeq" id="WP_095331362.1">
    <property type="nucleotide sequence ID" value="NZ_NPBQ01000090.1"/>
</dbReference>
<gene>
    <name evidence="1" type="ORF">CHH57_14975</name>
</gene>
<dbReference type="EMBL" id="NPBQ01000090">
    <property type="protein sequence ID" value="PAD82447.1"/>
    <property type="molecule type" value="Genomic_DNA"/>
</dbReference>
<comment type="caution">
    <text evidence="1">The sequence shown here is derived from an EMBL/GenBank/DDBJ whole genome shotgun (WGS) entry which is preliminary data.</text>
</comment>
<evidence type="ECO:0000313" key="2">
    <source>
        <dbReference type="Proteomes" id="UP000216961"/>
    </source>
</evidence>
<reference evidence="1 2" key="1">
    <citation type="submission" date="2017-07" db="EMBL/GenBank/DDBJ databases">
        <title>Isolation and whole genome analysis of endospore-forming bacteria from heroin.</title>
        <authorList>
            <person name="Kalinowski J."/>
            <person name="Ahrens B."/>
            <person name="Al-Dilaimi A."/>
            <person name="Winkler A."/>
            <person name="Wibberg D."/>
            <person name="Schleenbecker U."/>
            <person name="Ruckert C."/>
            <person name="Wolfel R."/>
            <person name="Grass G."/>
        </authorList>
    </citation>
    <scope>NUCLEOTIDE SEQUENCE [LARGE SCALE GENOMIC DNA]</scope>
    <source>
        <strain evidence="1 2">7521-2</strain>
    </source>
</reference>
<evidence type="ECO:0000313" key="1">
    <source>
        <dbReference type="EMBL" id="PAD82447.1"/>
    </source>
</evidence>
<name>A0AA91YZX0_NIACI</name>
<protein>
    <submittedName>
        <fullName evidence="1">Uncharacterized protein</fullName>
    </submittedName>
</protein>
<organism evidence="1 2">
    <name type="scientific">Niallia circulans</name>
    <name type="common">Bacillus circulans</name>
    <dbReference type="NCBI Taxonomy" id="1397"/>
    <lineage>
        <taxon>Bacteria</taxon>
        <taxon>Bacillati</taxon>
        <taxon>Bacillota</taxon>
        <taxon>Bacilli</taxon>
        <taxon>Bacillales</taxon>
        <taxon>Bacillaceae</taxon>
        <taxon>Niallia</taxon>
    </lineage>
</organism>
<dbReference type="AlphaFoldDB" id="A0AA91YZX0"/>
<feature type="non-terminal residue" evidence="1">
    <location>
        <position position="1"/>
    </location>
</feature>